<dbReference type="STRING" id="938405.SAMN02927895_02344"/>
<proteinExistence type="predicted"/>
<protein>
    <submittedName>
        <fullName evidence="1">Transmembrane transcriptional regulator (Anti-sigma factor RsiW)</fullName>
    </submittedName>
</protein>
<reference evidence="1 2" key="1">
    <citation type="submission" date="2016-10" db="EMBL/GenBank/DDBJ databases">
        <authorList>
            <person name="de Groot N.N."/>
        </authorList>
    </citation>
    <scope>NUCLEOTIDE SEQUENCE [LARGE SCALE GENOMIC DNA]</scope>
    <source>
        <strain evidence="1 2">CPCC 100156</strain>
    </source>
</reference>
<dbReference type="Proteomes" id="UP000198925">
    <property type="component" value="Unassembled WGS sequence"/>
</dbReference>
<evidence type="ECO:0000313" key="2">
    <source>
        <dbReference type="Proteomes" id="UP000198925"/>
    </source>
</evidence>
<gene>
    <name evidence="1" type="ORF">SAMN04487779_1005226</name>
</gene>
<name>A0A1G6SZ60_9PROT</name>
<dbReference type="EMBL" id="FMZX01000005">
    <property type="protein sequence ID" value="SDD22192.1"/>
    <property type="molecule type" value="Genomic_DNA"/>
</dbReference>
<keyword evidence="1" id="KW-0812">Transmembrane</keyword>
<keyword evidence="1" id="KW-0472">Membrane</keyword>
<dbReference type="Gene3D" id="1.10.10.1320">
    <property type="entry name" value="Anti-sigma factor, zinc-finger domain"/>
    <property type="match status" value="1"/>
</dbReference>
<dbReference type="RefSeq" id="WP_090663463.1">
    <property type="nucleotide sequence ID" value="NZ_FMZX01000005.1"/>
</dbReference>
<dbReference type="AlphaFoldDB" id="A0A1G6SZ60"/>
<organism evidence="1 2">
    <name type="scientific">Belnapia rosea</name>
    <dbReference type="NCBI Taxonomy" id="938405"/>
    <lineage>
        <taxon>Bacteria</taxon>
        <taxon>Pseudomonadati</taxon>
        <taxon>Pseudomonadota</taxon>
        <taxon>Alphaproteobacteria</taxon>
        <taxon>Acetobacterales</taxon>
        <taxon>Roseomonadaceae</taxon>
        <taxon>Belnapia</taxon>
    </lineage>
</organism>
<evidence type="ECO:0000313" key="1">
    <source>
        <dbReference type="EMBL" id="SDD22192.1"/>
    </source>
</evidence>
<dbReference type="InterPro" id="IPR041916">
    <property type="entry name" value="Anti_sigma_zinc_sf"/>
</dbReference>
<accession>A0A1G6SZ60</accession>
<sequence length="252" mass="27258">MTPISPSEEMLHAYVDGRLDAGDRQVVEAFLARSPDWARTVAGWKADAERLRAECAGAMLLPPNPRLEPAVLRRGLQARMRRRAALAASLLLTAGLGGVLGWQARNLSLAAARPQPMADAVQAYRVFAMARPHPPEVGALTPTGMHAWLSQALGRATVLPDLGAHGFRLLGAQLVPTDAGAAAVVIYEGEDSRRIAFYIRPGGPFPTEQGGTRRDGALLTQYWFRDGYRFALVGRADDPNSAEIVWTLRSTV</sequence>
<keyword evidence="2" id="KW-1185">Reference proteome</keyword>